<feature type="region of interest" description="Disordered" evidence="1">
    <location>
        <begin position="1"/>
        <end position="36"/>
    </location>
</feature>
<evidence type="ECO:0000256" key="1">
    <source>
        <dbReference type="SAM" id="MobiDB-lite"/>
    </source>
</evidence>
<dbReference type="Proteomes" id="UP000637002">
    <property type="component" value="Unassembled WGS sequence"/>
</dbReference>
<gene>
    <name evidence="2" type="ORF">GCM10010994_38030</name>
</gene>
<organism evidence="2 3">
    <name type="scientific">Chelatococcus reniformis</name>
    <dbReference type="NCBI Taxonomy" id="1494448"/>
    <lineage>
        <taxon>Bacteria</taxon>
        <taxon>Pseudomonadati</taxon>
        <taxon>Pseudomonadota</taxon>
        <taxon>Alphaproteobacteria</taxon>
        <taxon>Hyphomicrobiales</taxon>
        <taxon>Chelatococcaceae</taxon>
        <taxon>Chelatococcus</taxon>
    </lineage>
</organism>
<comment type="caution">
    <text evidence="2">The sequence shown here is derived from an EMBL/GenBank/DDBJ whole genome shotgun (WGS) entry which is preliminary data.</text>
</comment>
<reference evidence="2" key="1">
    <citation type="journal article" date="2014" name="Int. J. Syst. Evol. Microbiol.">
        <title>Complete genome sequence of Corynebacterium casei LMG S-19264T (=DSM 44701T), isolated from a smear-ripened cheese.</title>
        <authorList>
            <consortium name="US DOE Joint Genome Institute (JGI-PGF)"/>
            <person name="Walter F."/>
            <person name="Albersmeier A."/>
            <person name="Kalinowski J."/>
            <person name="Ruckert C."/>
        </authorList>
    </citation>
    <scope>NUCLEOTIDE SEQUENCE</scope>
    <source>
        <strain evidence="2">CGMCC 1.12919</strain>
    </source>
</reference>
<keyword evidence="3" id="KW-1185">Reference proteome</keyword>
<name>A0A916ULF8_9HYPH</name>
<dbReference type="AlphaFoldDB" id="A0A916ULF8"/>
<evidence type="ECO:0000313" key="3">
    <source>
        <dbReference type="Proteomes" id="UP000637002"/>
    </source>
</evidence>
<sequence>MPPKHLVQYDSVEDPAKAEVEQNARRDTRPAGGAFIAHPSTPLLTLSLQRLSQRLGHRRLKAMVKPRVPLTGAAATAGRKLISGADGLPCFDTQDQRLARVRRLRLDPS</sequence>
<accession>A0A916ULF8</accession>
<evidence type="ECO:0000313" key="2">
    <source>
        <dbReference type="EMBL" id="GGC76034.1"/>
    </source>
</evidence>
<dbReference type="EMBL" id="BMGG01000007">
    <property type="protein sequence ID" value="GGC76034.1"/>
    <property type="molecule type" value="Genomic_DNA"/>
</dbReference>
<proteinExistence type="predicted"/>
<feature type="compositionally biased region" description="Basic and acidic residues" evidence="1">
    <location>
        <begin position="14"/>
        <end position="29"/>
    </location>
</feature>
<reference evidence="2" key="2">
    <citation type="submission" date="2020-09" db="EMBL/GenBank/DDBJ databases">
        <authorList>
            <person name="Sun Q."/>
            <person name="Zhou Y."/>
        </authorList>
    </citation>
    <scope>NUCLEOTIDE SEQUENCE</scope>
    <source>
        <strain evidence="2">CGMCC 1.12919</strain>
    </source>
</reference>
<protein>
    <submittedName>
        <fullName evidence="2">Uncharacterized protein</fullName>
    </submittedName>
</protein>